<dbReference type="AlphaFoldDB" id="A0A2N5S4B5"/>
<protein>
    <submittedName>
        <fullName evidence="1">Uncharacterized protein</fullName>
    </submittedName>
</protein>
<evidence type="ECO:0000313" key="1">
    <source>
        <dbReference type="EMBL" id="PLW08097.1"/>
    </source>
</evidence>
<comment type="caution">
    <text evidence="1">The sequence shown here is derived from an EMBL/GenBank/DDBJ whole genome shotgun (WGS) entry which is preliminary data.</text>
</comment>
<proteinExistence type="predicted"/>
<gene>
    <name evidence="1" type="ORF">PCASD_23182</name>
</gene>
<organism evidence="1 2">
    <name type="scientific">Puccinia coronata f. sp. avenae</name>
    <dbReference type="NCBI Taxonomy" id="200324"/>
    <lineage>
        <taxon>Eukaryota</taxon>
        <taxon>Fungi</taxon>
        <taxon>Dikarya</taxon>
        <taxon>Basidiomycota</taxon>
        <taxon>Pucciniomycotina</taxon>
        <taxon>Pucciniomycetes</taxon>
        <taxon>Pucciniales</taxon>
        <taxon>Pucciniaceae</taxon>
        <taxon>Puccinia</taxon>
    </lineage>
</organism>
<name>A0A2N5S4B5_9BASI</name>
<sequence length="140" mass="15456">MKSFPLKNPLAPSSLSTTNERLILPSARFQTKHMDLCLHFIRNLVAQKIILLKFVGTHSNIADFMTKPVGCSKITCALTRLTRSLPSLSASSSHAQSMPACQNDDQDMVDADSVMKSICNEIQSENYDPVGYDQDTAPRP</sequence>
<evidence type="ECO:0000313" key="2">
    <source>
        <dbReference type="Proteomes" id="UP000235392"/>
    </source>
</evidence>
<accession>A0A2N5S4B5</accession>
<reference evidence="1 2" key="1">
    <citation type="submission" date="2017-11" db="EMBL/GenBank/DDBJ databases">
        <title>De novo assembly and phasing of dikaryotic genomes from two isolates of Puccinia coronata f. sp. avenae, the causal agent of oat crown rust.</title>
        <authorList>
            <person name="Miller M.E."/>
            <person name="Zhang Y."/>
            <person name="Omidvar V."/>
            <person name="Sperschneider J."/>
            <person name="Schwessinger B."/>
            <person name="Raley C."/>
            <person name="Palmer J.M."/>
            <person name="Garnica D."/>
            <person name="Upadhyaya N."/>
            <person name="Rathjen J."/>
            <person name="Taylor J.M."/>
            <person name="Park R.F."/>
            <person name="Dodds P.N."/>
            <person name="Hirsch C.D."/>
            <person name="Kianian S.F."/>
            <person name="Figueroa M."/>
        </authorList>
    </citation>
    <scope>NUCLEOTIDE SEQUENCE [LARGE SCALE GENOMIC DNA]</scope>
    <source>
        <strain evidence="1">12SD80</strain>
    </source>
</reference>
<dbReference type="Proteomes" id="UP000235392">
    <property type="component" value="Unassembled WGS sequence"/>
</dbReference>
<dbReference type="EMBL" id="PGCI01001086">
    <property type="protein sequence ID" value="PLW08097.1"/>
    <property type="molecule type" value="Genomic_DNA"/>
</dbReference>